<dbReference type="InterPro" id="IPR045865">
    <property type="entry name" value="ACT-like_dom_sf"/>
</dbReference>
<dbReference type="CDD" id="cd04888">
    <property type="entry name" value="ACT_PheB-BS"/>
    <property type="match status" value="1"/>
</dbReference>
<sequence length="147" mass="16539">MKKKRQFYLVAEEILPEAMWKTVKVKEMMARGEVQTVNEAVQQVELSRSAFYKYRELVFVQHDIDADRLITLFLILEHRSGTLSTVLNSIANFGGNIITINQGVPMGEIAHITATIGIAQMNISVDDLLTQLLQFPGVRKAEVVGYS</sequence>
<gene>
    <name evidence="3" type="ORF">LSG31_20090</name>
</gene>
<protein>
    <recommendedName>
        <fullName evidence="1">UPF0735 ACT domain-containing protein LSG31_20090</fullName>
    </recommendedName>
</protein>
<comment type="similarity">
    <text evidence="1">Belongs to the UPF0735 family.</text>
</comment>
<keyword evidence="4" id="KW-1185">Reference proteome</keyword>
<dbReference type="Gene3D" id="3.30.70.260">
    <property type="match status" value="1"/>
</dbReference>
<evidence type="ECO:0000256" key="1">
    <source>
        <dbReference type="HAMAP-Rule" id="MF_00707"/>
    </source>
</evidence>
<dbReference type="InterPro" id="IPR008310">
    <property type="entry name" value="UPF0735_ACT_dom-cont"/>
</dbReference>
<dbReference type="InterPro" id="IPR002912">
    <property type="entry name" value="ACT_dom"/>
</dbReference>
<feature type="domain" description="ACT" evidence="2">
    <location>
        <begin position="71"/>
        <end position="146"/>
    </location>
</feature>
<dbReference type="Proteomes" id="UP000830167">
    <property type="component" value="Chromosome"/>
</dbReference>
<evidence type="ECO:0000313" key="3">
    <source>
        <dbReference type="EMBL" id="UOF90135.1"/>
    </source>
</evidence>
<evidence type="ECO:0000259" key="2">
    <source>
        <dbReference type="PROSITE" id="PS51671"/>
    </source>
</evidence>
<evidence type="ECO:0000313" key="4">
    <source>
        <dbReference type="Proteomes" id="UP000830167"/>
    </source>
</evidence>
<organism evidence="3 4">
    <name type="scientific">Fodinisporobacter ferrooxydans</name>
    <dbReference type="NCBI Taxonomy" id="2901836"/>
    <lineage>
        <taxon>Bacteria</taxon>
        <taxon>Bacillati</taxon>
        <taxon>Bacillota</taxon>
        <taxon>Bacilli</taxon>
        <taxon>Bacillales</taxon>
        <taxon>Alicyclobacillaceae</taxon>
        <taxon>Fodinisporobacter</taxon>
    </lineage>
</organism>
<dbReference type="RefSeq" id="WP_347436826.1">
    <property type="nucleotide sequence ID" value="NZ_CP089291.1"/>
</dbReference>
<name>A0ABY4CQL9_9BACL</name>
<dbReference type="PROSITE" id="PS51671">
    <property type="entry name" value="ACT"/>
    <property type="match status" value="1"/>
</dbReference>
<proteinExistence type="inferred from homology"/>
<dbReference type="HAMAP" id="MF_00707">
    <property type="entry name" value="UPF0735"/>
    <property type="match status" value="1"/>
</dbReference>
<dbReference type="PIRSF" id="PIRSF025624">
    <property type="entry name" value="ACT_PheB"/>
    <property type="match status" value="1"/>
</dbReference>
<dbReference type="EMBL" id="CP089291">
    <property type="protein sequence ID" value="UOF90135.1"/>
    <property type="molecule type" value="Genomic_DNA"/>
</dbReference>
<dbReference type="SUPFAM" id="SSF55021">
    <property type="entry name" value="ACT-like"/>
    <property type="match status" value="1"/>
</dbReference>
<accession>A0ABY4CQL9</accession>
<reference evidence="3" key="1">
    <citation type="submission" date="2021-12" db="EMBL/GenBank/DDBJ databases">
        <title>Alicyclobacillaceae gen. nov., sp. nov., isolated from chalcocite enrichment system.</title>
        <authorList>
            <person name="Jiang Z."/>
        </authorList>
    </citation>
    <scope>NUCLEOTIDE SEQUENCE</scope>
    <source>
        <strain evidence="3">MYW30-H2</strain>
    </source>
</reference>
<dbReference type="NCBIfam" id="NF003361">
    <property type="entry name" value="PRK04435.1"/>
    <property type="match status" value="1"/>
</dbReference>